<evidence type="ECO:0000259" key="3">
    <source>
        <dbReference type="SMART" id="SM00062"/>
    </source>
</evidence>
<evidence type="ECO:0000313" key="5">
    <source>
        <dbReference type="Proteomes" id="UP000193391"/>
    </source>
</evidence>
<dbReference type="PANTHER" id="PTHR35936">
    <property type="entry name" value="MEMBRANE-BOUND LYTIC MUREIN TRANSGLYCOSYLASE F"/>
    <property type="match status" value="1"/>
</dbReference>
<accession>A0A1Y2L548</accession>
<dbReference type="EMBL" id="JFKA01000001">
    <property type="protein sequence ID" value="OSQ40974.1"/>
    <property type="molecule type" value="Genomic_DNA"/>
</dbReference>
<sequence>MAGTCALLLLLLTGSATSLHAADADATCQRLLVSGNPDYPPYLWPNPDNPAELIGANAQFIIEVGKEAGIAISVVNDGPWGRVQEEMRRGHLDLIAGAFFTPQRTLYMDYLQPAFQGTRTKVWTRNNFPRDITRWQDLIGLEGVTVINNSFGTKFDSFAQDKLTLRESPTLAQSLRLVELGRADYLVYEDFPAAAFIAKNNLSEIVASPVDISSEDLFITMSRSSPCNTETLRVRLSAAIRKLVDDGLMKKLLASNIEQWGRLTN</sequence>
<proteinExistence type="predicted"/>
<dbReference type="InterPro" id="IPR001638">
    <property type="entry name" value="Solute-binding_3/MltF_N"/>
</dbReference>
<organism evidence="4 5">
    <name type="scientific">Thalassospira mesophila</name>
    <dbReference type="NCBI Taxonomy" id="1293891"/>
    <lineage>
        <taxon>Bacteria</taxon>
        <taxon>Pseudomonadati</taxon>
        <taxon>Pseudomonadota</taxon>
        <taxon>Alphaproteobacteria</taxon>
        <taxon>Rhodospirillales</taxon>
        <taxon>Thalassospiraceae</taxon>
        <taxon>Thalassospira</taxon>
    </lineage>
</organism>
<reference evidence="4 5" key="1">
    <citation type="submission" date="2014-03" db="EMBL/GenBank/DDBJ databases">
        <title>The draft genome sequence of Thalassospira mesophila JCM 18969.</title>
        <authorList>
            <person name="Lai Q."/>
            <person name="Shao Z."/>
        </authorList>
    </citation>
    <scope>NUCLEOTIDE SEQUENCE [LARGE SCALE GENOMIC DNA]</scope>
    <source>
        <strain evidence="4 5">JCM 18969</strain>
    </source>
</reference>
<dbReference type="AlphaFoldDB" id="A0A1Y2L548"/>
<feature type="domain" description="Solute-binding protein family 3/N-terminal" evidence="3">
    <location>
        <begin position="30"/>
        <end position="256"/>
    </location>
</feature>
<evidence type="ECO:0000313" key="4">
    <source>
        <dbReference type="EMBL" id="OSQ40974.1"/>
    </source>
</evidence>
<name>A0A1Y2L548_9PROT</name>
<keyword evidence="5" id="KW-1185">Reference proteome</keyword>
<keyword evidence="1 2" id="KW-0732">Signal</keyword>
<comment type="caution">
    <text evidence="4">The sequence shown here is derived from an EMBL/GenBank/DDBJ whole genome shotgun (WGS) entry which is preliminary data.</text>
</comment>
<dbReference type="SUPFAM" id="SSF53850">
    <property type="entry name" value="Periplasmic binding protein-like II"/>
    <property type="match status" value="1"/>
</dbReference>
<dbReference type="STRING" id="1293891.TMES_02560"/>
<feature type="signal peptide" evidence="2">
    <location>
        <begin position="1"/>
        <end position="21"/>
    </location>
</feature>
<evidence type="ECO:0000256" key="1">
    <source>
        <dbReference type="ARBA" id="ARBA00022729"/>
    </source>
</evidence>
<feature type="chain" id="PRO_5012079025" description="Solute-binding protein family 3/N-terminal domain-containing protein" evidence="2">
    <location>
        <begin position="22"/>
        <end position="265"/>
    </location>
</feature>
<dbReference type="PANTHER" id="PTHR35936:SF6">
    <property type="entry name" value="AMINO ACID ABC TRANSPORTER SUBSTRATE-BINDING PAAT FAMILY PROTEIN"/>
    <property type="match status" value="1"/>
</dbReference>
<gene>
    <name evidence="4" type="ORF">TMES_02560</name>
</gene>
<dbReference type="Gene3D" id="3.40.190.10">
    <property type="entry name" value="Periplasmic binding protein-like II"/>
    <property type="match status" value="2"/>
</dbReference>
<dbReference type="SMART" id="SM00062">
    <property type="entry name" value="PBPb"/>
    <property type="match status" value="1"/>
</dbReference>
<dbReference type="Pfam" id="PF00497">
    <property type="entry name" value="SBP_bac_3"/>
    <property type="match status" value="1"/>
</dbReference>
<protein>
    <recommendedName>
        <fullName evidence="3">Solute-binding protein family 3/N-terminal domain-containing protein</fullName>
    </recommendedName>
</protein>
<dbReference type="Proteomes" id="UP000193391">
    <property type="component" value="Unassembled WGS sequence"/>
</dbReference>
<evidence type="ECO:0000256" key="2">
    <source>
        <dbReference type="SAM" id="SignalP"/>
    </source>
</evidence>